<comment type="caution">
    <text evidence="1">The sequence shown here is derived from an EMBL/GenBank/DDBJ whole genome shotgun (WGS) entry which is preliminary data.</text>
</comment>
<organism evidence="1 2">
    <name type="scientific">Steinernema hermaphroditum</name>
    <dbReference type="NCBI Taxonomy" id="289476"/>
    <lineage>
        <taxon>Eukaryota</taxon>
        <taxon>Metazoa</taxon>
        <taxon>Ecdysozoa</taxon>
        <taxon>Nematoda</taxon>
        <taxon>Chromadorea</taxon>
        <taxon>Rhabditida</taxon>
        <taxon>Tylenchina</taxon>
        <taxon>Panagrolaimomorpha</taxon>
        <taxon>Strongyloidoidea</taxon>
        <taxon>Steinernematidae</taxon>
        <taxon>Steinernema</taxon>
    </lineage>
</organism>
<reference evidence="1" key="1">
    <citation type="submission" date="2023-06" db="EMBL/GenBank/DDBJ databases">
        <title>Genomic analysis of the entomopathogenic nematode Steinernema hermaphroditum.</title>
        <authorList>
            <person name="Schwarz E.M."/>
            <person name="Heppert J.K."/>
            <person name="Baniya A."/>
            <person name="Schwartz H.T."/>
            <person name="Tan C.-H."/>
            <person name="Antoshechkin I."/>
            <person name="Sternberg P.W."/>
            <person name="Goodrich-Blair H."/>
            <person name="Dillman A.R."/>
        </authorList>
    </citation>
    <scope>NUCLEOTIDE SEQUENCE</scope>
    <source>
        <strain evidence="1">PS9179</strain>
        <tissue evidence="1">Whole animal</tissue>
    </source>
</reference>
<protein>
    <submittedName>
        <fullName evidence="1">Uncharacterized protein</fullName>
    </submittedName>
</protein>
<accession>A0AA39IM76</accession>
<proteinExistence type="predicted"/>
<gene>
    <name evidence="1" type="ORF">QR680_009951</name>
</gene>
<keyword evidence="2" id="KW-1185">Reference proteome</keyword>
<dbReference type="Proteomes" id="UP001175271">
    <property type="component" value="Unassembled WGS sequence"/>
</dbReference>
<dbReference type="AlphaFoldDB" id="A0AA39IM76"/>
<dbReference type="EMBL" id="JAUCMV010000001">
    <property type="protein sequence ID" value="KAK0426891.1"/>
    <property type="molecule type" value="Genomic_DNA"/>
</dbReference>
<evidence type="ECO:0000313" key="1">
    <source>
        <dbReference type="EMBL" id="KAK0426891.1"/>
    </source>
</evidence>
<sequence length="347" mass="40388">MERPAKYFNFVNDLGRLITDRTMGQQVFHEKVAELFQENFENLRCMPGYIDHMKSIDNDFAYLSLDIIHDVLEMSMKKKEIENNQGQLALVEGHWGLAMRKFSETYELTDAKIVRVRHSPPSVSTTWLASQLWTPSKREEISEEEAKNRRIYKVDLWPKDDIEKCNQLLNSQSLTFCGHLCMFNVSIPESILRNLGTRFSHVSHLAHRNYVWSEHELVFINRQLRSSYLQSCSLGGQLSATAISESVMCFVTSRNFWGFSLSTRIPYAVFERFYDNWKAQTLWSRCQSIGISVTDDAIGKLSDKIGVAPDSWKPKKFKDVKHPVNEEWTMKISYNPSLQRIRVYTGF</sequence>
<name>A0AA39IM76_9BILA</name>
<evidence type="ECO:0000313" key="2">
    <source>
        <dbReference type="Proteomes" id="UP001175271"/>
    </source>
</evidence>